<proteinExistence type="predicted"/>
<keyword evidence="3" id="KW-1185">Reference proteome</keyword>
<dbReference type="PANTHER" id="PTHR10887">
    <property type="entry name" value="DNA2/NAM7 HELICASE FAMILY"/>
    <property type="match status" value="1"/>
</dbReference>
<organism evidence="2 3">
    <name type="scientific">Monoraphidium neglectum</name>
    <dbReference type="NCBI Taxonomy" id="145388"/>
    <lineage>
        <taxon>Eukaryota</taxon>
        <taxon>Viridiplantae</taxon>
        <taxon>Chlorophyta</taxon>
        <taxon>core chlorophytes</taxon>
        <taxon>Chlorophyceae</taxon>
        <taxon>CS clade</taxon>
        <taxon>Sphaeropleales</taxon>
        <taxon>Selenastraceae</taxon>
        <taxon>Monoraphidium</taxon>
    </lineage>
</organism>
<evidence type="ECO:0000313" key="3">
    <source>
        <dbReference type="Proteomes" id="UP000054498"/>
    </source>
</evidence>
<dbReference type="RefSeq" id="XP_013890441.1">
    <property type="nucleotide sequence ID" value="XM_014034987.1"/>
</dbReference>
<dbReference type="EC" id="3.6.1.-" evidence="2"/>
<dbReference type="Proteomes" id="UP000054498">
    <property type="component" value="Unassembled WGS sequence"/>
</dbReference>
<dbReference type="SUPFAM" id="SSF52540">
    <property type="entry name" value="P-loop containing nucleoside triphosphate hydrolases"/>
    <property type="match status" value="1"/>
</dbReference>
<dbReference type="OrthoDB" id="6513042at2759"/>
<dbReference type="AlphaFoldDB" id="A0A0D2LMZ6"/>
<dbReference type="GO" id="GO:0005737">
    <property type="term" value="C:cytoplasm"/>
    <property type="evidence" value="ECO:0007669"/>
    <property type="project" value="TreeGrafter"/>
</dbReference>
<dbReference type="GeneID" id="25734313"/>
<gene>
    <name evidence="2" type="ORF">MNEG_16543</name>
</gene>
<evidence type="ECO:0000259" key="1">
    <source>
        <dbReference type="Pfam" id="PF13086"/>
    </source>
</evidence>
<dbReference type="InterPro" id="IPR045055">
    <property type="entry name" value="DNA2/NAM7-like"/>
</dbReference>
<protein>
    <submittedName>
        <fullName evidence="2">Putative Regulator of nonsense transcripts 1</fullName>
        <ecNumber evidence="2">3.6.1.-</ecNumber>
    </submittedName>
</protein>
<reference evidence="2 3" key="1">
    <citation type="journal article" date="2013" name="BMC Genomics">
        <title>Reconstruction of the lipid metabolism for the microalga Monoraphidium neglectum from its genome sequence reveals characteristics suitable for biofuel production.</title>
        <authorList>
            <person name="Bogen C."/>
            <person name="Al-Dilaimi A."/>
            <person name="Albersmeier A."/>
            <person name="Wichmann J."/>
            <person name="Grundmann M."/>
            <person name="Rupp O."/>
            <person name="Lauersen K.J."/>
            <person name="Blifernez-Klassen O."/>
            <person name="Kalinowski J."/>
            <person name="Goesmann A."/>
            <person name="Mussgnug J.H."/>
            <person name="Kruse O."/>
        </authorList>
    </citation>
    <scope>NUCLEOTIDE SEQUENCE [LARGE SCALE GENOMIC DNA]</scope>
    <source>
        <strain evidence="2 3">SAG 48.87</strain>
    </source>
</reference>
<dbReference type="PANTHER" id="PTHR10887:SF364">
    <property type="entry name" value="REGULATOR OF NONSENSE TRANSCRIPTS 1"/>
    <property type="match status" value="1"/>
</dbReference>
<keyword evidence="2" id="KW-0378">Hydrolase</keyword>
<dbReference type="GO" id="GO:0016787">
    <property type="term" value="F:hydrolase activity"/>
    <property type="evidence" value="ECO:0007669"/>
    <property type="project" value="UniProtKB-KW"/>
</dbReference>
<dbReference type="GO" id="GO:0003724">
    <property type="term" value="F:RNA helicase activity"/>
    <property type="evidence" value="ECO:0007669"/>
    <property type="project" value="TreeGrafter"/>
</dbReference>
<dbReference type="InterPro" id="IPR041677">
    <property type="entry name" value="DNA2/NAM7_AAA_11"/>
</dbReference>
<dbReference type="Gene3D" id="3.40.50.300">
    <property type="entry name" value="P-loop containing nucleotide triphosphate hydrolases"/>
    <property type="match status" value="1"/>
</dbReference>
<dbReference type="GO" id="GO:0000184">
    <property type="term" value="P:nuclear-transcribed mRNA catabolic process, nonsense-mediated decay"/>
    <property type="evidence" value="ECO:0007669"/>
    <property type="project" value="TreeGrafter"/>
</dbReference>
<feature type="domain" description="DNA2/NAM7 helicase helicase" evidence="1">
    <location>
        <begin position="51"/>
        <end position="114"/>
    </location>
</feature>
<dbReference type="EMBL" id="KK106695">
    <property type="protein sequence ID" value="KIY91421.1"/>
    <property type="molecule type" value="Genomic_DNA"/>
</dbReference>
<dbReference type="Pfam" id="PF13086">
    <property type="entry name" value="AAA_11"/>
    <property type="match status" value="1"/>
</dbReference>
<dbReference type="KEGG" id="mng:MNEG_16543"/>
<name>A0A0D2LMZ6_9CHLO</name>
<dbReference type="STRING" id="145388.A0A0D2LMZ6"/>
<accession>A0A0D2LMZ6</accession>
<evidence type="ECO:0000313" key="2">
    <source>
        <dbReference type="EMBL" id="KIY91421.1"/>
    </source>
</evidence>
<sequence length="122" mass="13395">MRHTHLHIPPSKQSSSWLRPQVANLDLPGAEVFRKLQLLKSEKGGLSASDERQFVQLRRGLEKEIMAAADVVCCTCVGAGDPRLTALRFQHVLVDEATQATEPEALMPLVLGAKQGPRPLFS</sequence>
<dbReference type="InterPro" id="IPR027417">
    <property type="entry name" value="P-loop_NTPase"/>
</dbReference>